<dbReference type="Pfam" id="PF00905">
    <property type="entry name" value="Transpeptidase"/>
    <property type="match status" value="1"/>
</dbReference>
<dbReference type="Proteomes" id="UP000530514">
    <property type="component" value="Unassembled WGS sequence"/>
</dbReference>
<evidence type="ECO:0000256" key="6">
    <source>
        <dbReference type="ARBA" id="ARBA00022676"/>
    </source>
</evidence>
<reference evidence="21 22" key="1">
    <citation type="submission" date="2020-07" db="EMBL/GenBank/DDBJ databases">
        <authorList>
            <person name="Feng H."/>
        </authorList>
    </citation>
    <scope>NUCLEOTIDE SEQUENCE [LARGE SCALE GENOMIC DNA]</scope>
    <source>
        <strain evidence="22">s-11</strain>
    </source>
</reference>
<evidence type="ECO:0000256" key="3">
    <source>
        <dbReference type="ARBA" id="ARBA00022475"/>
    </source>
</evidence>
<evidence type="ECO:0000313" key="22">
    <source>
        <dbReference type="Proteomes" id="UP000530514"/>
    </source>
</evidence>
<evidence type="ECO:0000256" key="14">
    <source>
        <dbReference type="ARBA" id="ARBA00023268"/>
    </source>
</evidence>
<feature type="compositionally biased region" description="Basic and acidic residues" evidence="18">
    <location>
        <begin position="705"/>
        <end position="718"/>
    </location>
</feature>
<evidence type="ECO:0000256" key="16">
    <source>
        <dbReference type="ARBA" id="ARBA00034000"/>
    </source>
</evidence>
<dbReference type="GO" id="GO:0009002">
    <property type="term" value="F:serine-type D-Ala-D-Ala carboxypeptidase activity"/>
    <property type="evidence" value="ECO:0007669"/>
    <property type="project" value="UniProtKB-EC"/>
</dbReference>
<evidence type="ECO:0000256" key="8">
    <source>
        <dbReference type="ARBA" id="ARBA00022692"/>
    </source>
</evidence>
<feature type="domain" description="Penicillin-binding protein transpeptidase" evidence="19">
    <location>
        <begin position="395"/>
        <end position="635"/>
    </location>
</feature>
<dbReference type="FunFam" id="1.10.3810.10:FF:000001">
    <property type="entry name" value="Penicillin-binding protein 1A"/>
    <property type="match status" value="1"/>
</dbReference>
<dbReference type="InterPro" id="IPR050396">
    <property type="entry name" value="Glycosyltr_51/Transpeptidase"/>
</dbReference>
<keyword evidence="12" id="KW-1133">Transmembrane helix</keyword>
<evidence type="ECO:0000256" key="9">
    <source>
        <dbReference type="ARBA" id="ARBA00022801"/>
    </source>
</evidence>
<dbReference type="GO" id="GO:0071555">
    <property type="term" value="P:cell wall organization"/>
    <property type="evidence" value="ECO:0007669"/>
    <property type="project" value="UniProtKB-KW"/>
</dbReference>
<dbReference type="GO" id="GO:0006508">
    <property type="term" value="P:proteolysis"/>
    <property type="evidence" value="ECO:0007669"/>
    <property type="project" value="UniProtKB-KW"/>
</dbReference>
<name>A0A7W2AIW0_9BACL</name>
<evidence type="ECO:0000256" key="10">
    <source>
        <dbReference type="ARBA" id="ARBA00022960"/>
    </source>
</evidence>
<evidence type="ECO:0000259" key="20">
    <source>
        <dbReference type="Pfam" id="PF00912"/>
    </source>
</evidence>
<dbReference type="Gene3D" id="3.40.710.10">
    <property type="entry name" value="DD-peptidase/beta-lactamase superfamily"/>
    <property type="match status" value="1"/>
</dbReference>
<feature type="region of interest" description="Disordered" evidence="18">
    <location>
        <begin position="705"/>
        <end position="775"/>
    </location>
</feature>
<keyword evidence="8" id="KW-0812">Transmembrane</keyword>
<feature type="compositionally biased region" description="Pro residues" evidence="18">
    <location>
        <begin position="723"/>
        <end position="761"/>
    </location>
</feature>
<dbReference type="PANTHER" id="PTHR32282:SF32">
    <property type="entry name" value="PENICILLIN-BINDING PROTEIN 2A"/>
    <property type="match status" value="1"/>
</dbReference>
<keyword evidence="9" id="KW-0378">Hydrolase</keyword>
<dbReference type="GO" id="GO:0008955">
    <property type="term" value="F:peptidoglycan glycosyltransferase activity"/>
    <property type="evidence" value="ECO:0007669"/>
    <property type="project" value="UniProtKB-EC"/>
</dbReference>
<protein>
    <submittedName>
        <fullName evidence="21">Penicillin-binding protein</fullName>
    </submittedName>
</protein>
<evidence type="ECO:0000256" key="1">
    <source>
        <dbReference type="ARBA" id="ARBA00007090"/>
    </source>
</evidence>
<accession>A0A7W2AIW0</accession>
<gene>
    <name evidence="21" type="ORF">H1164_12325</name>
</gene>
<evidence type="ECO:0000256" key="17">
    <source>
        <dbReference type="ARBA" id="ARBA00049902"/>
    </source>
</evidence>
<evidence type="ECO:0000256" key="7">
    <source>
        <dbReference type="ARBA" id="ARBA00022679"/>
    </source>
</evidence>
<keyword evidence="15" id="KW-0961">Cell wall biogenesis/degradation</keyword>
<keyword evidence="22" id="KW-1185">Reference proteome</keyword>
<keyword evidence="5" id="KW-0645">Protease</keyword>
<proteinExistence type="inferred from homology"/>
<dbReference type="PANTHER" id="PTHR32282">
    <property type="entry name" value="BINDING PROTEIN TRANSPEPTIDASE, PUTATIVE-RELATED"/>
    <property type="match status" value="1"/>
</dbReference>
<sequence>MKKHESRRQRHRKKRRYLKWTLKTVWWALALLFILSACGAGIGVGIVSAMVKDEPVRSKADFQRDLDSLFQNSYAYFQNTDKNNNPVRIGAFRNDGEYRKLIRSVNDVSPYLVDAFIATEDRDFYTHHGIVPRSILRAAYQQLVHADVTTGGSTITQQLVKNVILKNREQDLERKSKEIVLAVRLDAMFSKNQILVYYMNSVFFGKGTNRQNLYGVQAAAKGLFNVDAKELNLPQAAYIAGMVQRPNDYNPFRGEKNLQHGIKRMQLVLRNMLETGKITPQQYHEALKFNIKASLAKPDPSANGYSSYPFIMYALETETAEILMQHDGLNIEELSKQGKYRSTLEQYVKQVQTRGYHVYSTIDQKMYDAVNKAATKNLTFHNRTYKGIKGHEQLGAVIIDNRSGAILAFVPGTSSYNQNAKNHALDASRQSGSTIKPLLVYGPAIEEKVISPDTLVLDEKIPRADGSGYYENSGKTYHGPVTVKEALKWSYNIPAIKVFNRLGHDTGFSYLRKLGIPPDPIDGEAAAIGGQTRGYTVAKMTAAFATFANQGNYNSPYLISKVTDANGHVIWEHKQAPTRIFSPQTSYQITDMLRDVVKSGTGVFIGSRIHGYDLAGKTGTSTDDRDLWFIGYTPQVTIGAWSGYDYGFSMSHNDHFTKRAWVNIFNAAAKSSPSYFDKGARFENPGHLFDGVKCLECDKIKKYQDKKKKEQKNNRDQHNNQPPDLPPALPPSVPPPPNNGDNPPPTEPSEPPTKPWYPPPPDEGKKKPHHDPFPF</sequence>
<dbReference type="Pfam" id="PF00912">
    <property type="entry name" value="Transgly"/>
    <property type="match status" value="1"/>
</dbReference>
<keyword evidence="11" id="KW-0573">Peptidoglycan synthesis</keyword>
<dbReference type="GO" id="GO:0030288">
    <property type="term" value="C:outer membrane-bounded periplasmic space"/>
    <property type="evidence" value="ECO:0007669"/>
    <property type="project" value="TreeGrafter"/>
</dbReference>
<dbReference type="SUPFAM" id="SSF56601">
    <property type="entry name" value="beta-lactamase/transpeptidase-like"/>
    <property type="match status" value="1"/>
</dbReference>
<dbReference type="SUPFAM" id="SSF53955">
    <property type="entry name" value="Lysozyme-like"/>
    <property type="match status" value="1"/>
</dbReference>
<dbReference type="InterPro" id="IPR036950">
    <property type="entry name" value="PBP_transglycosylase"/>
</dbReference>
<keyword evidence="6" id="KW-0328">Glycosyltransferase</keyword>
<comment type="catalytic activity">
    <reaction evidence="16">
        <text>Preferential cleavage: (Ac)2-L-Lys-D-Ala-|-D-Ala. Also transpeptidation of peptidyl-alanyl moieties that are N-acyl substituents of D-alanine.</text>
        <dbReference type="EC" id="3.4.16.4"/>
    </reaction>
</comment>
<feature type="compositionally biased region" description="Basic and acidic residues" evidence="18">
    <location>
        <begin position="762"/>
        <end position="775"/>
    </location>
</feature>
<keyword evidence="10" id="KW-0133">Cell shape</keyword>
<keyword evidence="4" id="KW-0121">Carboxypeptidase</keyword>
<dbReference type="AlphaFoldDB" id="A0A7W2AIW0"/>
<comment type="similarity">
    <text evidence="1">In the C-terminal section; belongs to the transpeptidase family.</text>
</comment>
<keyword evidence="14" id="KW-0511">Multifunctional enzyme</keyword>
<feature type="domain" description="Glycosyl transferase family 51" evidence="20">
    <location>
        <begin position="96"/>
        <end position="272"/>
    </location>
</feature>
<keyword evidence="3" id="KW-1003">Cell membrane</keyword>
<evidence type="ECO:0000256" key="12">
    <source>
        <dbReference type="ARBA" id="ARBA00022989"/>
    </source>
</evidence>
<keyword evidence="7" id="KW-0808">Transferase</keyword>
<dbReference type="InterPro" id="IPR001460">
    <property type="entry name" value="PCN-bd_Tpept"/>
</dbReference>
<dbReference type="InterPro" id="IPR023346">
    <property type="entry name" value="Lysozyme-like_dom_sf"/>
</dbReference>
<dbReference type="InterPro" id="IPR012338">
    <property type="entry name" value="Beta-lactam/transpept-like"/>
</dbReference>
<evidence type="ECO:0000256" key="5">
    <source>
        <dbReference type="ARBA" id="ARBA00022670"/>
    </source>
</evidence>
<dbReference type="RefSeq" id="WP_052153831.1">
    <property type="nucleotide sequence ID" value="NZ_JACEIP010000019.1"/>
</dbReference>
<evidence type="ECO:0000256" key="18">
    <source>
        <dbReference type="SAM" id="MobiDB-lite"/>
    </source>
</evidence>
<evidence type="ECO:0000256" key="11">
    <source>
        <dbReference type="ARBA" id="ARBA00022984"/>
    </source>
</evidence>
<dbReference type="OrthoDB" id="9766909at2"/>
<dbReference type="GO" id="GO:0009252">
    <property type="term" value="P:peptidoglycan biosynthetic process"/>
    <property type="evidence" value="ECO:0007669"/>
    <property type="project" value="UniProtKB-KW"/>
</dbReference>
<comment type="caution">
    <text evidence="21">The sequence shown here is derived from an EMBL/GenBank/DDBJ whole genome shotgun (WGS) entry which is preliminary data.</text>
</comment>
<evidence type="ECO:0000256" key="2">
    <source>
        <dbReference type="ARBA" id="ARBA00007739"/>
    </source>
</evidence>
<dbReference type="GO" id="GO:0008360">
    <property type="term" value="P:regulation of cell shape"/>
    <property type="evidence" value="ECO:0007669"/>
    <property type="project" value="UniProtKB-KW"/>
</dbReference>
<keyword evidence="13" id="KW-0472">Membrane</keyword>
<evidence type="ECO:0000256" key="13">
    <source>
        <dbReference type="ARBA" id="ARBA00023136"/>
    </source>
</evidence>
<dbReference type="EMBL" id="JACEIP010000019">
    <property type="protein sequence ID" value="MBA4543675.1"/>
    <property type="molecule type" value="Genomic_DNA"/>
</dbReference>
<dbReference type="Gene3D" id="1.10.3810.10">
    <property type="entry name" value="Biosynthetic peptidoglycan transglycosylase-like"/>
    <property type="match status" value="1"/>
</dbReference>
<evidence type="ECO:0000256" key="15">
    <source>
        <dbReference type="ARBA" id="ARBA00023316"/>
    </source>
</evidence>
<evidence type="ECO:0000259" key="19">
    <source>
        <dbReference type="Pfam" id="PF00905"/>
    </source>
</evidence>
<comment type="similarity">
    <text evidence="2">In the N-terminal section; belongs to the glycosyltransferase 51 family.</text>
</comment>
<organism evidence="21 22">
    <name type="scientific">Thermoactinomyces daqus</name>
    <dbReference type="NCBI Taxonomy" id="1329516"/>
    <lineage>
        <taxon>Bacteria</taxon>
        <taxon>Bacillati</taxon>
        <taxon>Bacillota</taxon>
        <taxon>Bacilli</taxon>
        <taxon>Bacillales</taxon>
        <taxon>Thermoactinomycetaceae</taxon>
        <taxon>Thermoactinomyces</taxon>
    </lineage>
</organism>
<comment type="catalytic activity">
    <reaction evidence="17">
        <text>[GlcNAc-(1-&gt;4)-Mur2Ac(oyl-L-Ala-gamma-D-Glu-L-Lys-D-Ala-D-Ala)](n)-di-trans,octa-cis-undecaprenyl diphosphate + beta-D-GlcNAc-(1-&gt;4)-Mur2Ac(oyl-L-Ala-gamma-D-Glu-L-Lys-D-Ala-D-Ala)-di-trans,octa-cis-undecaprenyl diphosphate = [GlcNAc-(1-&gt;4)-Mur2Ac(oyl-L-Ala-gamma-D-Glu-L-Lys-D-Ala-D-Ala)](n+1)-di-trans,octa-cis-undecaprenyl diphosphate + di-trans,octa-cis-undecaprenyl diphosphate + H(+)</text>
        <dbReference type="Rhea" id="RHEA:23708"/>
        <dbReference type="Rhea" id="RHEA-COMP:9602"/>
        <dbReference type="Rhea" id="RHEA-COMP:9603"/>
        <dbReference type="ChEBI" id="CHEBI:15378"/>
        <dbReference type="ChEBI" id="CHEBI:58405"/>
        <dbReference type="ChEBI" id="CHEBI:60033"/>
        <dbReference type="ChEBI" id="CHEBI:78435"/>
        <dbReference type="EC" id="2.4.99.28"/>
    </reaction>
</comment>
<evidence type="ECO:0000256" key="4">
    <source>
        <dbReference type="ARBA" id="ARBA00022645"/>
    </source>
</evidence>
<dbReference type="GO" id="GO:0008658">
    <property type="term" value="F:penicillin binding"/>
    <property type="evidence" value="ECO:0007669"/>
    <property type="project" value="InterPro"/>
</dbReference>
<dbReference type="InterPro" id="IPR001264">
    <property type="entry name" value="Glyco_trans_51"/>
</dbReference>
<evidence type="ECO:0000313" key="21">
    <source>
        <dbReference type="EMBL" id="MBA4543675.1"/>
    </source>
</evidence>